<accession>A0AAV7RQ13</accession>
<sequence>MTSRGRTYKAATVGERFAGCFLPHWKGEEDDTSGPASLTGGRTGLSLARLTRVTLGGGSCGDPGLPVVMAEKRSRTDELLEAPMLRMDAMDQAIASLKAQTSSSGAVAPSIELPGRGRVRRKKKKTESATTPQSRAEQQRGGSRLGHSRAAPASGRNLSLEPGCCSFLAANLVLRRRDPPPHTPLQVEQIEPKWICTIPRH</sequence>
<protein>
    <submittedName>
        <fullName evidence="2">Uncharacterized protein</fullName>
    </submittedName>
</protein>
<dbReference type="AlphaFoldDB" id="A0AAV7RQ13"/>
<evidence type="ECO:0000313" key="2">
    <source>
        <dbReference type="EMBL" id="KAJ1153244.1"/>
    </source>
</evidence>
<evidence type="ECO:0000256" key="1">
    <source>
        <dbReference type="SAM" id="MobiDB-lite"/>
    </source>
</evidence>
<keyword evidence="3" id="KW-1185">Reference proteome</keyword>
<reference evidence="2" key="1">
    <citation type="journal article" date="2022" name="bioRxiv">
        <title>Sequencing and chromosome-scale assembly of the giantPleurodeles waltlgenome.</title>
        <authorList>
            <person name="Brown T."/>
            <person name="Elewa A."/>
            <person name="Iarovenko S."/>
            <person name="Subramanian E."/>
            <person name="Araus A.J."/>
            <person name="Petzold A."/>
            <person name="Susuki M."/>
            <person name="Suzuki K.-i.T."/>
            <person name="Hayashi T."/>
            <person name="Toyoda A."/>
            <person name="Oliveira C."/>
            <person name="Osipova E."/>
            <person name="Leigh N.D."/>
            <person name="Simon A."/>
            <person name="Yun M.H."/>
        </authorList>
    </citation>
    <scope>NUCLEOTIDE SEQUENCE</scope>
    <source>
        <strain evidence="2">20211129_DDA</strain>
        <tissue evidence="2">Liver</tissue>
    </source>
</reference>
<organism evidence="2 3">
    <name type="scientific">Pleurodeles waltl</name>
    <name type="common">Iberian ribbed newt</name>
    <dbReference type="NCBI Taxonomy" id="8319"/>
    <lineage>
        <taxon>Eukaryota</taxon>
        <taxon>Metazoa</taxon>
        <taxon>Chordata</taxon>
        <taxon>Craniata</taxon>
        <taxon>Vertebrata</taxon>
        <taxon>Euteleostomi</taxon>
        <taxon>Amphibia</taxon>
        <taxon>Batrachia</taxon>
        <taxon>Caudata</taxon>
        <taxon>Salamandroidea</taxon>
        <taxon>Salamandridae</taxon>
        <taxon>Pleurodelinae</taxon>
        <taxon>Pleurodeles</taxon>
    </lineage>
</organism>
<dbReference type="EMBL" id="JANPWB010000009">
    <property type="protein sequence ID" value="KAJ1153244.1"/>
    <property type="molecule type" value="Genomic_DNA"/>
</dbReference>
<gene>
    <name evidence="2" type="ORF">NDU88_006005</name>
</gene>
<evidence type="ECO:0000313" key="3">
    <source>
        <dbReference type="Proteomes" id="UP001066276"/>
    </source>
</evidence>
<comment type="caution">
    <text evidence="2">The sequence shown here is derived from an EMBL/GenBank/DDBJ whole genome shotgun (WGS) entry which is preliminary data.</text>
</comment>
<feature type="region of interest" description="Disordered" evidence="1">
    <location>
        <begin position="99"/>
        <end position="156"/>
    </location>
</feature>
<dbReference type="Proteomes" id="UP001066276">
    <property type="component" value="Chromosome 5"/>
</dbReference>
<proteinExistence type="predicted"/>
<name>A0AAV7RQ13_PLEWA</name>